<feature type="domain" description="Response regulatory" evidence="11">
    <location>
        <begin position="30"/>
        <end position="148"/>
    </location>
</feature>
<evidence type="ECO:0000313" key="13">
    <source>
        <dbReference type="EnsemblPlants" id="Kaladp0066s0114.1.v1.1"/>
    </source>
</evidence>
<evidence type="ECO:0000256" key="3">
    <source>
        <dbReference type="ARBA" id="ARBA00023012"/>
    </source>
</evidence>
<dbReference type="AlphaFoldDB" id="A0A7N0UFY6"/>
<dbReference type="GO" id="GO:0009736">
    <property type="term" value="P:cytokinin-activated signaling pathway"/>
    <property type="evidence" value="ECO:0007669"/>
    <property type="project" value="InterPro"/>
</dbReference>
<keyword evidence="7 9" id="KW-0539">Nucleus</keyword>
<organism evidence="13 14">
    <name type="scientific">Kalanchoe fedtschenkoi</name>
    <name type="common">Lavender scallops</name>
    <name type="synonym">South American air plant</name>
    <dbReference type="NCBI Taxonomy" id="63787"/>
    <lineage>
        <taxon>Eukaryota</taxon>
        <taxon>Viridiplantae</taxon>
        <taxon>Streptophyta</taxon>
        <taxon>Embryophyta</taxon>
        <taxon>Tracheophyta</taxon>
        <taxon>Spermatophyta</taxon>
        <taxon>Magnoliopsida</taxon>
        <taxon>eudicotyledons</taxon>
        <taxon>Gunneridae</taxon>
        <taxon>Pentapetalae</taxon>
        <taxon>Saxifragales</taxon>
        <taxon>Crassulaceae</taxon>
        <taxon>Kalanchoe</taxon>
    </lineage>
</organism>
<keyword evidence="14" id="KW-1185">Reference proteome</keyword>
<dbReference type="Pfam" id="PF06203">
    <property type="entry name" value="CCT"/>
    <property type="match status" value="1"/>
</dbReference>
<keyword evidence="3" id="KW-0902">Two-component regulatory system</keyword>
<dbReference type="Proteomes" id="UP000594263">
    <property type="component" value="Unplaced"/>
</dbReference>
<evidence type="ECO:0000256" key="9">
    <source>
        <dbReference type="PROSITE-ProRule" id="PRU00357"/>
    </source>
</evidence>
<evidence type="ECO:0000256" key="6">
    <source>
        <dbReference type="ARBA" id="ARBA00023163"/>
    </source>
</evidence>
<dbReference type="Pfam" id="PF00072">
    <property type="entry name" value="Response_reg"/>
    <property type="match status" value="1"/>
</dbReference>
<reference evidence="13" key="1">
    <citation type="submission" date="2021-01" db="UniProtKB">
        <authorList>
            <consortium name="EnsemblPlants"/>
        </authorList>
    </citation>
    <scope>IDENTIFICATION</scope>
</reference>
<keyword evidence="5" id="KW-0090">Biological rhythms</keyword>
<feature type="region of interest" description="Disordered" evidence="10">
    <location>
        <begin position="477"/>
        <end position="518"/>
    </location>
</feature>
<feature type="compositionally biased region" description="Polar residues" evidence="10">
    <location>
        <begin position="172"/>
        <end position="188"/>
    </location>
</feature>
<dbReference type="EnsemblPlants" id="Kaladp0066s0114.1.v1.1">
    <property type="protein sequence ID" value="Kaladp0066s0114.1.v1.1"/>
    <property type="gene ID" value="Kaladp0066s0114.v1.1"/>
</dbReference>
<comment type="caution">
    <text evidence="8">Lacks conserved residue(s) required for the propagation of feature annotation.</text>
</comment>
<feature type="compositionally biased region" description="Low complexity" evidence="10">
    <location>
        <begin position="488"/>
        <end position="498"/>
    </location>
</feature>
<evidence type="ECO:0000256" key="7">
    <source>
        <dbReference type="ARBA" id="ARBA00023242"/>
    </source>
</evidence>
<proteinExistence type="inferred from homology"/>
<keyword evidence="6" id="KW-0804">Transcription</keyword>
<evidence type="ECO:0000256" key="10">
    <source>
        <dbReference type="SAM" id="MobiDB-lite"/>
    </source>
</evidence>
<dbReference type="InterPro" id="IPR001789">
    <property type="entry name" value="Sig_transdc_resp-reg_receiver"/>
</dbReference>
<feature type="domain" description="CCT" evidence="12">
    <location>
        <begin position="596"/>
        <end position="638"/>
    </location>
</feature>
<evidence type="ECO:0000256" key="1">
    <source>
        <dbReference type="ARBA" id="ARBA00004123"/>
    </source>
</evidence>
<feature type="compositionally biased region" description="Basic and acidic residues" evidence="10">
    <location>
        <begin position="265"/>
        <end position="274"/>
    </location>
</feature>
<dbReference type="PANTHER" id="PTHR43874">
    <property type="entry name" value="TWO-COMPONENT RESPONSE REGULATOR"/>
    <property type="match status" value="1"/>
</dbReference>
<evidence type="ECO:0000256" key="4">
    <source>
        <dbReference type="ARBA" id="ARBA00023015"/>
    </source>
</evidence>
<dbReference type="GO" id="GO:0005634">
    <property type="term" value="C:nucleus"/>
    <property type="evidence" value="ECO:0007669"/>
    <property type="project" value="UniProtKB-SubCell"/>
</dbReference>
<dbReference type="InterPro" id="IPR011006">
    <property type="entry name" value="CheY-like_superfamily"/>
</dbReference>
<accession>A0A7N0UFY6</accession>
<evidence type="ECO:0000259" key="12">
    <source>
        <dbReference type="PROSITE" id="PS51017"/>
    </source>
</evidence>
<dbReference type="InterPro" id="IPR045279">
    <property type="entry name" value="ARR-like"/>
</dbReference>
<protein>
    <submittedName>
        <fullName evidence="13">Uncharacterized protein</fullName>
    </submittedName>
</protein>
<evidence type="ECO:0000313" key="14">
    <source>
        <dbReference type="Proteomes" id="UP000594263"/>
    </source>
</evidence>
<evidence type="ECO:0000256" key="8">
    <source>
        <dbReference type="PROSITE-ProRule" id="PRU00169"/>
    </source>
</evidence>
<evidence type="ECO:0000259" key="11">
    <source>
        <dbReference type="PROSITE" id="PS50110"/>
    </source>
</evidence>
<dbReference type="Gramene" id="Kaladp0066s0114.1.v1.1">
    <property type="protein sequence ID" value="Kaladp0066s0114.1.v1.1"/>
    <property type="gene ID" value="Kaladp0066s0114.v1.1"/>
</dbReference>
<dbReference type="PROSITE" id="PS51017">
    <property type="entry name" value="CCT"/>
    <property type="match status" value="1"/>
</dbReference>
<comment type="similarity">
    <text evidence="2">Belongs to the ARR-like family.</text>
</comment>
<feature type="region of interest" description="Disordered" evidence="10">
    <location>
        <begin position="265"/>
        <end position="285"/>
    </location>
</feature>
<dbReference type="InterPro" id="IPR010402">
    <property type="entry name" value="CCT_domain"/>
</dbReference>
<dbReference type="Gene3D" id="3.40.50.2300">
    <property type="match status" value="1"/>
</dbReference>
<feature type="region of interest" description="Disordered" evidence="10">
    <location>
        <begin position="155"/>
        <end position="188"/>
    </location>
</feature>
<dbReference type="OMA" id="GYDFGEM"/>
<dbReference type="GO" id="GO:0000160">
    <property type="term" value="P:phosphorelay signal transduction system"/>
    <property type="evidence" value="ECO:0007669"/>
    <property type="project" value="UniProtKB-KW"/>
</dbReference>
<dbReference type="PANTHER" id="PTHR43874:SF146">
    <property type="entry name" value="TWO-COMPONENT RESPONSE REGULATOR-LIKE APRR9"/>
    <property type="match status" value="1"/>
</dbReference>
<dbReference type="PROSITE" id="PS50110">
    <property type="entry name" value="RESPONSE_REGULATORY"/>
    <property type="match status" value="1"/>
</dbReference>
<name>A0A7N0UFY6_KALFE</name>
<evidence type="ECO:0000256" key="5">
    <source>
        <dbReference type="ARBA" id="ARBA00023108"/>
    </source>
</evidence>
<sequence length="653" mass="72091">MEVEEGATEIENETAEVVRWERFLPRMVLRVLLVEPDDSTRHVITALLQKCSYKVISVSDGLEAWEALKEKPQSIDLVLTEVELPSMSGFNLLTLVTDHDLCKKIPVIMMSSQDSISTVLICMLKGAADFLIKPIRKNELKNLWQHVWRRQISNAENKSPTTGEEHPEIGATSENTAASSPSNDYTPSKQEELFCMDTKNYKDLSQLVCVDSRNNLDEPCMEIDEELGLSLHKSETGAECQLETRYKGDNSSATLRVTDDARAVKRAKHADAEGPKPNGEDSSGAFELQRTNNLFLKSASHAVFDLIGQFDVGKSKCKISHLTDGIAGSTFCPKLELGLHGANLSGSRSSEAGEGRLLNHSSASAFSRYNSGNKIRFPSPKSSEANSKAQGTVNTVDESNRFCESYFQIAFSNNGDKSTAVISDHSEQVRNGFTDSLGALVQPKGRLADLNVVYQRPSPWPPYAQAYQTLGWSTHVTGKPNQPEIRLSGSGSSKSQSGDCADNMNAESSNDVHEMETKPDKEDFTASVEWVHGSPTHGSNNNCSILTNNDDGNEKTREVNLDNDSGIRSATGLGSRNGVSICVGPNRVDTLRSGVREAALIKFRQKRKDRCFEKKVRYQSRKQLAEQRPRVKGQFVRQIQTEAQPQPYSASYN</sequence>
<dbReference type="SUPFAM" id="SSF52172">
    <property type="entry name" value="CheY-like"/>
    <property type="match status" value="1"/>
</dbReference>
<dbReference type="SMART" id="SM00448">
    <property type="entry name" value="REC"/>
    <property type="match status" value="1"/>
</dbReference>
<evidence type="ECO:0000256" key="2">
    <source>
        <dbReference type="ARBA" id="ARBA00010330"/>
    </source>
</evidence>
<comment type="subcellular location">
    <subcellularLocation>
        <location evidence="1 9">Nucleus</location>
    </subcellularLocation>
</comment>
<dbReference type="GO" id="GO:0048511">
    <property type="term" value="P:rhythmic process"/>
    <property type="evidence" value="ECO:0007669"/>
    <property type="project" value="UniProtKB-KW"/>
</dbReference>
<keyword evidence="4" id="KW-0805">Transcription regulation</keyword>